<proteinExistence type="predicted"/>
<feature type="non-terminal residue" evidence="1">
    <location>
        <position position="59"/>
    </location>
</feature>
<reference evidence="1" key="1">
    <citation type="journal article" date="2014" name="Front. Microbiol.">
        <title>High frequency of phylogenetically diverse reductive dehalogenase-homologous genes in deep subseafloor sedimentary metagenomes.</title>
        <authorList>
            <person name="Kawai M."/>
            <person name="Futagami T."/>
            <person name="Toyoda A."/>
            <person name="Takaki Y."/>
            <person name="Nishi S."/>
            <person name="Hori S."/>
            <person name="Arai W."/>
            <person name="Tsubouchi T."/>
            <person name="Morono Y."/>
            <person name="Uchiyama I."/>
            <person name="Ito T."/>
            <person name="Fujiyama A."/>
            <person name="Inagaki F."/>
            <person name="Takami H."/>
        </authorList>
    </citation>
    <scope>NUCLEOTIDE SEQUENCE</scope>
    <source>
        <strain evidence="1">Expedition CK06-06</strain>
    </source>
</reference>
<gene>
    <name evidence="1" type="ORF">S01H1_66804</name>
</gene>
<comment type="caution">
    <text evidence="1">The sequence shown here is derived from an EMBL/GenBank/DDBJ whole genome shotgun (WGS) entry which is preliminary data.</text>
</comment>
<organism evidence="1">
    <name type="scientific">marine sediment metagenome</name>
    <dbReference type="NCBI Taxonomy" id="412755"/>
    <lineage>
        <taxon>unclassified sequences</taxon>
        <taxon>metagenomes</taxon>
        <taxon>ecological metagenomes</taxon>
    </lineage>
</organism>
<dbReference type="EMBL" id="BARS01044190">
    <property type="protein sequence ID" value="GAG33514.1"/>
    <property type="molecule type" value="Genomic_DNA"/>
</dbReference>
<evidence type="ECO:0000313" key="1">
    <source>
        <dbReference type="EMBL" id="GAG33514.1"/>
    </source>
</evidence>
<accession>X0WRF6</accession>
<sequence length="59" mass="6407">MAALGSRSEMAFDVCSTARRAAFMDLTLISMTGRVREELDLAPVSAREAWLALLEAFSA</sequence>
<dbReference type="AlphaFoldDB" id="X0WRF6"/>
<protein>
    <submittedName>
        <fullName evidence="1">Uncharacterized protein</fullName>
    </submittedName>
</protein>
<name>X0WRF6_9ZZZZ</name>